<dbReference type="Pfam" id="PF06803">
    <property type="entry name" value="DUF1232"/>
    <property type="match status" value="1"/>
</dbReference>
<comment type="subcellular location">
    <subcellularLocation>
        <location evidence="1">Endomembrane system</location>
        <topology evidence="1">Multi-pass membrane protein</topology>
    </subcellularLocation>
</comment>
<accession>A0A171CUJ9</accession>
<evidence type="ECO:0000256" key="2">
    <source>
        <dbReference type="ARBA" id="ARBA00022692"/>
    </source>
</evidence>
<keyword evidence="7" id="KW-1185">Reference proteome</keyword>
<evidence type="ECO:0000256" key="4">
    <source>
        <dbReference type="ARBA" id="ARBA00023136"/>
    </source>
</evidence>
<dbReference type="AlphaFoldDB" id="A0A171CUJ9"/>
<reference evidence="7" key="2">
    <citation type="submission" date="2016-04" db="EMBL/GenBank/DDBJ databases">
        <title>Planomonospora sphaerica JCM9374 whole genome shotgun sequence.</title>
        <authorList>
            <person name="Suzuki T."/>
            <person name="Dohra H."/>
            <person name="Kodani S."/>
        </authorList>
    </citation>
    <scope>NUCLEOTIDE SEQUENCE [LARGE SCALE GENOMIC DNA]</scope>
    <source>
        <strain evidence="7">JCM 9374</strain>
    </source>
</reference>
<protein>
    <submittedName>
        <fullName evidence="6">Membrane protein</fullName>
    </submittedName>
</protein>
<keyword evidence="2" id="KW-0812">Transmembrane</keyword>
<comment type="caution">
    <text evidence="6">The sequence shown here is derived from an EMBL/GenBank/DDBJ whole genome shotgun (WGS) entry which is preliminary data.</text>
</comment>
<keyword evidence="4" id="KW-0472">Membrane</keyword>
<proteinExistence type="predicted"/>
<evidence type="ECO:0000256" key="3">
    <source>
        <dbReference type="ARBA" id="ARBA00022989"/>
    </source>
</evidence>
<keyword evidence="3" id="KW-1133">Transmembrane helix</keyword>
<feature type="domain" description="DUF1232" evidence="5">
    <location>
        <begin position="64"/>
        <end position="98"/>
    </location>
</feature>
<evidence type="ECO:0000259" key="5">
    <source>
        <dbReference type="Pfam" id="PF06803"/>
    </source>
</evidence>
<dbReference type="InterPro" id="IPR010652">
    <property type="entry name" value="DUF1232"/>
</dbReference>
<evidence type="ECO:0000256" key="1">
    <source>
        <dbReference type="ARBA" id="ARBA00004127"/>
    </source>
</evidence>
<dbReference type="RefSeq" id="WP_068897322.1">
    <property type="nucleotide sequence ID" value="NZ_BDCX01000006.1"/>
</dbReference>
<name>A0A171CUJ9_9ACTN</name>
<organism evidence="6 7">
    <name type="scientific">Planomonospora sphaerica</name>
    <dbReference type="NCBI Taxonomy" id="161355"/>
    <lineage>
        <taxon>Bacteria</taxon>
        <taxon>Bacillati</taxon>
        <taxon>Actinomycetota</taxon>
        <taxon>Actinomycetes</taxon>
        <taxon>Streptosporangiales</taxon>
        <taxon>Streptosporangiaceae</taxon>
        <taxon>Planomonospora</taxon>
    </lineage>
</organism>
<sequence>MNIWLTTALSAVGGLVVLWLAALAALAIARPRAGLLTEAIRLLPDLLRLTSRLARDRTLPRGVRIRLWLLLGYLALPIDLVPDFIPVLGYADDAIVVAVVLRSVVRVVGPQALERHWPGTDDGLAAVRRLAGRSH</sequence>
<evidence type="ECO:0000313" key="6">
    <source>
        <dbReference type="EMBL" id="GAT67241.1"/>
    </source>
</evidence>
<evidence type="ECO:0000313" key="7">
    <source>
        <dbReference type="Proteomes" id="UP000077701"/>
    </source>
</evidence>
<gene>
    <name evidence="6" type="ORF">PS9374_02894</name>
</gene>
<dbReference type="GO" id="GO:0012505">
    <property type="term" value="C:endomembrane system"/>
    <property type="evidence" value="ECO:0007669"/>
    <property type="project" value="UniProtKB-SubCell"/>
</dbReference>
<dbReference type="Proteomes" id="UP000077701">
    <property type="component" value="Unassembled WGS sequence"/>
</dbReference>
<dbReference type="EMBL" id="BDCX01000006">
    <property type="protein sequence ID" value="GAT67241.1"/>
    <property type="molecule type" value="Genomic_DNA"/>
</dbReference>
<dbReference type="OrthoDB" id="9804184at2"/>
<dbReference type="STRING" id="161355.PS9374_02894"/>
<reference evidence="6 7" key="1">
    <citation type="journal article" date="2016" name="Genome Announc.">
        <title>Draft Genome Sequence of Planomonospora sphaerica JCM9374, a Rare Actinomycete.</title>
        <authorList>
            <person name="Dohra H."/>
            <person name="Suzuki T."/>
            <person name="Inoue Y."/>
            <person name="Kodani S."/>
        </authorList>
    </citation>
    <scope>NUCLEOTIDE SEQUENCE [LARGE SCALE GENOMIC DNA]</scope>
    <source>
        <strain evidence="6 7">JCM 9374</strain>
    </source>
</reference>